<evidence type="ECO:0000313" key="2">
    <source>
        <dbReference type="Proteomes" id="UP000238083"/>
    </source>
</evidence>
<keyword evidence="2" id="KW-1185">Reference proteome</keyword>
<dbReference type="Proteomes" id="UP000238083">
    <property type="component" value="Unassembled WGS sequence"/>
</dbReference>
<dbReference type="EMBL" id="PVZF01000026">
    <property type="protein sequence ID" value="PRY07897.1"/>
    <property type="molecule type" value="Genomic_DNA"/>
</dbReference>
<comment type="caution">
    <text evidence="1">The sequence shown here is derived from an EMBL/GenBank/DDBJ whole genome shotgun (WGS) entry which is preliminary data.</text>
</comment>
<organism evidence="1 2">
    <name type="scientific">Kineococcus rhizosphaerae</name>
    <dbReference type="NCBI Taxonomy" id="559628"/>
    <lineage>
        <taxon>Bacteria</taxon>
        <taxon>Bacillati</taxon>
        <taxon>Actinomycetota</taxon>
        <taxon>Actinomycetes</taxon>
        <taxon>Kineosporiales</taxon>
        <taxon>Kineosporiaceae</taxon>
        <taxon>Kineococcus</taxon>
    </lineage>
</organism>
<evidence type="ECO:0000313" key="1">
    <source>
        <dbReference type="EMBL" id="PRY07897.1"/>
    </source>
</evidence>
<reference evidence="1 2" key="1">
    <citation type="submission" date="2018-03" db="EMBL/GenBank/DDBJ databases">
        <title>Genomic Encyclopedia of Archaeal and Bacterial Type Strains, Phase II (KMG-II): from individual species to whole genera.</title>
        <authorList>
            <person name="Goeker M."/>
        </authorList>
    </citation>
    <scope>NUCLEOTIDE SEQUENCE [LARGE SCALE GENOMIC DNA]</scope>
    <source>
        <strain evidence="1 2">DSM 19711</strain>
    </source>
</reference>
<name>A0A2T0QSH0_9ACTN</name>
<accession>A0A2T0QSH0</accession>
<proteinExistence type="predicted"/>
<dbReference type="AlphaFoldDB" id="A0A2T0QSH0"/>
<sequence length="55" mass="5732">MISGSGVAGADGRLTGLERLILELASDGIVMEEPDSRAVAATYREQAHGEFIEAA</sequence>
<gene>
    <name evidence="1" type="ORF">CLV37_1264</name>
</gene>
<protein>
    <submittedName>
        <fullName evidence="1">Uncharacterized protein</fullName>
    </submittedName>
</protein>